<dbReference type="GO" id="GO:0005759">
    <property type="term" value="C:mitochondrial matrix"/>
    <property type="evidence" value="ECO:0007669"/>
    <property type="project" value="TreeGrafter"/>
</dbReference>
<feature type="compositionally biased region" description="Gly residues" evidence="1">
    <location>
        <begin position="1602"/>
        <end position="1624"/>
    </location>
</feature>
<feature type="compositionally biased region" description="Acidic residues" evidence="1">
    <location>
        <begin position="563"/>
        <end position="573"/>
    </location>
</feature>
<feature type="compositionally biased region" description="Low complexity" evidence="1">
    <location>
        <begin position="600"/>
        <end position="609"/>
    </location>
</feature>
<feature type="compositionally biased region" description="Low complexity" evidence="1">
    <location>
        <begin position="36"/>
        <end position="54"/>
    </location>
</feature>
<feature type="region of interest" description="Disordered" evidence="1">
    <location>
        <begin position="1416"/>
        <end position="1513"/>
    </location>
</feature>
<organism evidence="2 3">
    <name type="scientific">Pleodorina starrii</name>
    <dbReference type="NCBI Taxonomy" id="330485"/>
    <lineage>
        <taxon>Eukaryota</taxon>
        <taxon>Viridiplantae</taxon>
        <taxon>Chlorophyta</taxon>
        <taxon>core chlorophytes</taxon>
        <taxon>Chlorophyceae</taxon>
        <taxon>CS clade</taxon>
        <taxon>Chlamydomonadales</taxon>
        <taxon>Volvocaceae</taxon>
        <taxon>Pleodorina</taxon>
    </lineage>
</organism>
<feature type="compositionally biased region" description="Low complexity" evidence="1">
    <location>
        <begin position="347"/>
        <end position="362"/>
    </location>
</feature>
<dbReference type="GO" id="GO:0044528">
    <property type="term" value="P:regulation of mitochondrial mRNA stability"/>
    <property type="evidence" value="ECO:0007669"/>
    <property type="project" value="TreeGrafter"/>
</dbReference>
<accession>A0A9W6F3T8</accession>
<feature type="compositionally biased region" description="Gly residues" evidence="1">
    <location>
        <begin position="656"/>
        <end position="676"/>
    </location>
</feature>
<feature type="region of interest" description="Disordered" evidence="1">
    <location>
        <begin position="1602"/>
        <end position="1626"/>
    </location>
</feature>
<name>A0A9W6F3T8_9CHLO</name>
<dbReference type="InterPro" id="IPR050870">
    <property type="entry name" value="FAST_kinase"/>
</dbReference>
<dbReference type="Proteomes" id="UP001165080">
    <property type="component" value="Unassembled WGS sequence"/>
</dbReference>
<evidence type="ECO:0000256" key="1">
    <source>
        <dbReference type="SAM" id="MobiDB-lite"/>
    </source>
</evidence>
<feature type="compositionally biased region" description="Basic and acidic residues" evidence="1">
    <location>
        <begin position="707"/>
        <end position="719"/>
    </location>
</feature>
<feature type="compositionally biased region" description="Low complexity" evidence="1">
    <location>
        <begin position="190"/>
        <end position="306"/>
    </location>
</feature>
<feature type="compositionally biased region" description="Gly residues" evidence="1">
    <location>
        <begin position="1450"/>
        <end position="1468"/>
    </location>
</feature>
<feature type="compositionally biased region" description="Low complexity" evidence="1">
    <location>
        <begin position="439"/>
        <end position="465"/>
    </location>
</feature>
<feature type="compositionally biased region" description="Low complexity" evidence="1">
    <location>
        <begin position="1137"/>
        <end position="1159"/>
    </location>
</feature>
<feature type="compositionally biased region" description="Low complexity" evidence="1">
    <location>
        <begin position="129"/>
        <end position="144"/>
    </location>
</feature>
<feature type="compositionally biased region" description="Low complexity" evidence="1">
    <location>
        <begin position="1485"/>
        <end position="1508"/>
    </location>
</feature>
<keyword evidence="3" id="KW-1185">Reference proteome</keyword>
<feature type="compositionally biased region" description="Low complexity" evidence="1">
    <location>
        <begin position="369"/>
        <end position="388"/>
    </location>
</feature>
<evidence type="ECO:0000313" key="2">
    <source>
        <dbReference type="EMBL" id="GLC54810.1"/>
    </source>
</evidence>
<dbReference type="PANTHER" id="PTHR21228:SF40">
    <property type="entry name" value="LD45607P"/>
    <property type="match status" value="1"/>
</dbReference>
<feature type="compositionally biased region" description="Gly residues" evidence="1">
    <location>
        <begin position="145"/>
        <end position="171"/>
    </location>
</feature>
<feature type="compositionally biased region" description="Acidic residues" evidence="1">
    <location>
        <begin position="391"/>
        <end position="401"/>
    </location>
</feature>
<dbReference type="GO" id="GO:0000963">
    <property type="term" value="P:mitochondrial RNA processing"/>
    <property type="evidence" value="ECO:0007669"/>
    <property type="project" value="TreeGrafter"/>
</dbReference>
<dbReference type="EMBL" id="BRXU01000011">
    <property type="protein sequence ID" value="GLC54810.1"/>
    <property type="molecule type" value="Genomic_DNA"/>
</dbReference>
<feature type="compositionally biased region" description="Gly residues" evidence="1">
    <location>
        <begin position="70"/>
        <end position="80"/>
    </location>
</feature>
<feature type="region of interest" description="Disordered" evidence="1">
    <location>
        <begin position="1137"/>
        <end position="1179"/>
    </location>
</feature>
<dbReference type="GO" id="GO:0009507">
    <property type="term" value="C:chloroplast"/>
    <property type="evidence" value="ECO:0007669"/>
    <property type="project" value="GOC"/>
</dbReference>
<feature type="compositionally biased region" description="Low complexity" evidence="1">
    <location>
        <begin position="1"/>
        <end position="19"/>
    </location>
</feature>
<feature type="compositionally biased region" description="Low complexity" evidence="1">
    <location>
        <begin position="483"/>
        <end position="511"/>
    </location>
</feature>
<gene>
    <name evidence="2" type="primary">PLEST006230</name>
    <name evidence="2" type="ORF">PLESTB_000908400</name>
</gene>
<dbReference type="GO" id="GO:0003723">
    <property type="term" value="F:RNA binding"/>
    <property type="evidence" value="ECO:0007669"/>
    <property type="project" value="TreeGrafter"/>
</dbReference>
<feature type="compositionally biased region" description="Low complexity" evidence="1">
    <location>
        <begin position="522"/>
        <end position="536"/>
    </location>
</feature>
<feature type="compositionally biased region" description="Low complexity" evidence="1">
    <location>
        <begin position="1428"/>
        <end position="1449"/>
    </location>
</feature>
<dbReference type="GO" id="GO:0035770">
    <property type="term" value="C:ribonucleoprotein granule"/>
    <property type="evidence" value="ECO:0007669"/>
    <property type="project" value="TreeGrafter"/>
</dbReference>
<feature type="compositionally biased region" description="Acidic residues" evidence="1">
    <location>
        <begin position="679"/>
        <end position="691"/>
    </location>
</feature>
<protein>
    <submittedName>
        <fullName evidence="2">Uncharacterized protein</fullName>
    </submittedName>
</protein>
<proteinExistence type="predicted"/>
<dbReference type="PANTHER" id="PTHR21228">
    <property type="entry name" value="FAST LEU-RICH DOMAIN-CONTAINING"/>
    <property type="match status" value="1"/>
</dbReference>
<reference evidence="2 3" key="1">
    <citation type="journal article" date="2023" name="Commun. Biol.">
        <title>Reorganization of the ancestral sex-determining regions during the evolution of trioecy in Pleodorina starrii.</title>
        <authorList>
            <person name="Takahashi K."/>
            <person name="Suzuki S."/>
            <person name="Kawai-Toyooka H."/>
            <person name="Yamamoto K."/>
            <person name="Hamaji T."/>
            <person name="Ootsuki R."/>
            <person name="Yamaguchi H."/>
            <person name="Kawachi M."/>
            <person name="Higashiyama T."/>
            <person name="Nozaki H."/>
        </authorList>
    </citation>
    <scope>NUCLEOTIDE SEQUENCE [LARGE SCALE GENOMIC DNA]</scope>
    <source>
        <strain evidence="2 3">NIES-4479</strain>
    </source>
</reference>
<evidence type="ECO:0000313" key="3">
    <source>
        <dbReference type="Proteomes" id="UP001165080"/>
    </source>
</evidence>
<comment type="caution">
    <text evidence="2">The sequence shown here is derived from an EMBL/GenBank/DDBJ whole genome shotgun (WGS) entry which is preliminary data.</text>
</comment>
<sequence>MLPSRLTTRTTATTPPRHALAFRHPSAGRHVPPTPAAAATAEPAAAAAASAAPAGVGQPDKPNGLAAGRGMSGGGGGGDASGTAAAERRDEGRPSLQPQTARRQWRQRLRNHPQERRQGTSGAQRDNADAGTAAVGSAVVSPRRGAGGTTGTRGDGAEGGEGLDEGAGPGSGEASLELERERRLSHSQASPSGRTSPPPSTSTSTWGRISPSPSTSRSPASSPSTSTSRSPSRSPASSPSPWGVPSPSSSSSRRSGSDWSSGSRSGRTGRSGGASSSSSNRSGSSSGGARLPPGATEGAVSSSRGTSSHRRSGSSRHESGSSSSGEADTIAEGQGGRVRGTRFDPTSASVSASAAHSMAARWPGGGGRAVVVGGPTAGPTAGSDPGAAVGTEEEEEEEEDTSAAQLRRLMQLDPEAQQQQQQQQRPLGTPAHDRPQPQPRQQLQPKPQARAQPQPQPQPQARQQQRPPPGSASGHQPGGASKQQQQHPHSPRPQLQRQLPGPGQHRPQNQEGPHHHHHQEQRGQQQQQQRQQQQQQVRRPFSALEGLMSRPSSASTPSPSPPDEAEEEEEEVEVVARKPDGGTGWRSAAVGGPKAEEGRAAAAAAAGGAGATAAAITAAATAAAAAAAAAAVTGSAVTAGKGNEDGMGPEANAPGGDAGASGAGGAAGAASAGGVGEAEAVEEEEEEEEEAATAGFLQRGDLDPGLDLDRGGRGLDLDPRLGPGRRGLPRQVHLRVVHDERHGAPPEGLTESRAVELTVNIRMAATLEQLAELFDSHADVFNAINITAFAARLAQLAATTAAAAAAADGVAGVEVEVEVDDGDRMLLEELEVGEEDDVAAAIAAMEDMEGGGEEAAAAAWRRGGGGGGGSAAAADPALARRLAARLGDLVQSRILDLDPEGVVTLLYVYGRLSYMHEVLPDLVFVAGQNMELYHSQAVSNLVWAMGRLLPAGSSSWAGRGWWEGLFLCTADRLAAYPTQGLANIVWGLGRLRQRPPAAWQRALFSATARRLHLFSSQGLAMWVQGAAKLGMRPPEHLLEEMRGYGASRLHVFSCQGLVLYLWGMSKLMATAGTPKPAVVPWLRHFILPELSRRLPSLDTRQLATALYCLAELGYRPPRSEPWRAHYWAALLRRLQPQGQPGQGQQQGEQGQGQQQQGQQGRDGMSGSPHGAALALRSPGQDPKALSNILHAAAELQMDLPPAVEAALMEASREALPWYTPQALSSTAWSLHRLGLTPDPAWRTAFLERCWYGMPRMSVSELANLLYGTAHMAGGAVPEREWLARAEGEWLQGMDRSGPVELYRGLSALVRWQHSPGPQWQAALVRQLANRVHQMPHFQLPSLVYFLGELGCSPPLPLLNSLVAGAVGGRGGGGSGDGGSGRVSSAADLAMMVCGLAKMGRQVSPRLLSMLLKELEGQDPDPEPLDLVSKPASSSSSSSAAAAADAKAGQPPGGGSKPVGVGAGLVGAGKGRDRQPAAAKSGTQQSGSKGARARTGGTAAAASTSAPHHSAGKVSELPLPLPLLVNTVWALARLRYAPAVPWVAACVAALAPALPALELQQLGLLVEVWGELGPQRAPGAEWLAAAGERLRVLEEAEVDAAGGGLEGEGGCGGEGGGGGGGGGELFGSLSERSRRRLGAVAWLREQLRVLGRGEAEPAVET</sequence>
<feature type="region of interest" description="Disordered" evidence="1">
    <location>
        <begin position="643"/>
        <end position="727"/>
    </location>
</feature>
<feature type="region of interest" description="Disordered" evidence="1">
    <location>
        <begin position="1"/>
        <end position="609"/>
    </location>
</feature>
<dbReference type="GO" id="GO:1901259">
    <property type="term" value="P:chloroplast rRNA processing"/>
    <property type="evidence" value="ECO:0007669"/>
    <property type="project" value="TreeGrafter"/>
</dbReference>